<name>A0AB94IAF3_9GAMM</name>
<gene>
    <name evidence="1" type="ORF">O970_09080</name>
</gene>
<dbReference type="RefSeq" id="WP_133459385.1">
    <property type="nucleotide sequence ID" value="NZ_AWGA01000103.1"/>
</dbReference>
<keyword evidence="2" id="KW-1185">Reference proteome</keyword>
<organism evidence="1 2">
    <name type="scientific">Candidatus Schmidhempelia bombi str. Bimp</name>
    <dbReference type="NCBI Taxonomy" id="1387197"/>
    <lineage>
        <taxon>Bacteria</taxon>
        <taxon>Pseudomonadati</taxon>
        <taxon>Pseudomonadota</taxon>
        <taxon>Gammaproteobacteria</taxon>
        <taxon>Orbales</taxon>
        <taxon>Orbaceae</taxon>
        <taxon>Candidatus Schmidhempelia</taxon>
    </lineage>
</organism>
<dbReference type="EMBL" id="AWGA01000103">
    <property type="protein sequence ID" value="TEA26360.1"/>
    <property type="molecule type" value="Genomic_DNA"/>
</dbReference>
<proteinExistence type="predicted"/>
<accession>A0AB94IAF3</accession>
<evidence type="ECO:0000313" key="2">
    <source>
        <dbReference type="Proteomes" id="UP000506160"/>
    </source>
</evidence>
<protein>
    <submittedName>
        <fullName evidence="1">DUF2345 domain-containing protein</fullName>
    </submittedName>
</protein>
<dbReference type="AlphaFoldDB" id="A0AB94IAF3"/>
<comment type="caution">
    <text evidence="1">The sequence shown here is derived from an EMBL/GenBank/DDBJ whole genome shotgun (WGS) entry which is preliminary data.</text>
</comment>
<dbReference type="Proteomes" id="UP000506160">
    <property type="component" value="Unassembled WGS sequence"/>
</dbReference>
<evidence type="ECO:0000313" key="1">
    <source>
        <dbReference type="EMBL" id="TEA26360.1"/>
    </source>
</evidence>
<sequence>ASKQLTLICGGSYIKISEEGIELGTAGNIYFKSNIMQKMGAASIENNTDNNLKSDVDIALTRLINSEYINFSG</sequence>
<reference evidence="1 2" key="1">
    <citation type="journal article" date="2014" name="Appl. Environ. Microbiol.">
        <title>Genomic features of a bumble bee symbiont reflect its host environment.</title>
        <authorList>
            <person name="Martinson V.G."/>
            <person name="Magoc T."/>
            <person name="Koch H."/>
            <person name="Salzberg S.L."/>
            <person name="Moran N.A."/>
        </authorList>
    </citation>
    <scope>NUCLEOTIDE SEQUENCE [LARGE SCALE GENOMIC DNA]</scope>
    <source>
        <strain evidence="1 2">Bimp</strain>
    </source>
</reference>
<feature type="non-terminal residue" evidence="1">
    <location>
        <position position="1"/>
    </location>
</feature>